<dbReference type="RefSeq" id="WP_306681451.1">
    <property type="nucleotide sequence ID" value="NZ_JAVDBT010000016.1"/>
</dbReference>
<protein>
    <submittedName>
        <fullName evidence="5">GntR family transcriptional regulator</fullName>
    </submittedName>
</protein>
<keyword evidence="3" id="KW-0804">Transcription</keyword>
<sequence length="225" mass="25380">MVKLSIVERRSSVDAVVDQLRQGVIHGHMQPGERITEMELSAALGIGRSTVRTALLELEKDELVVRKPYSAWAVADISPIKIWEIYTLRGALEELAIKLATESLTEEGRAKLAEAFDLLDKVQRKGLTEQRTDADLNFHRTIVQLSNHKKLIKTYESLLLQVEWVYRWSERQRPTSIHLSDWHRPIYDGILSGDPAAAVAANLNNYAVTLELDKQQATVAEETGL</sequence>
<dbReference type="CDD" id="cd07377">
    <property type="entry name" value="WHTH_GntR"/>
    <property type="match status" value="1"/>
</dbReference>
<dbReference type="PROSITE" id="PS50949">
    <property type="entry name" value="HTH_GNTR"/>
    <property type="match status" value="1"/>
</dbReference>
<dbReference type="Pfam" id="PF00392">
    <property type="entry name" value="GntR"/>
    <property type="match status" value="1"/>
</dbReference>
<gene>
    <name evidence="5" type="ORF">Q9295_15300</name>
</gene>
<dbReference type="SUPFAM" id="SSF48008">
    <property type="entry name" value="GntR ligand-binding domain-like"/>
    <property type="match status" value="1"/>
</dbReference>
<dbReference type="EMBL" id="JAVDBT010000016">
    <property type="protein sequence ID" value="MDQ2067742.1"/>
    <property type="molecule type" value="Genomic_DNA"/>
</dbReference>
<keyword evidence="1" id="KW-0805">Transcription regulation</keyword>
<evidence type="ECO:0000256" key="1">
    <source>
        <dbReference type="ARBA" id="ARBA00023015"/>
    </source>
</evidence>
<accession>A0ABU0W181</accession>
<dbReference type="InterPro" id="IPR011711">
    <property type="entry name" value="GntR_C"/>
</dbReference>
<dbReference type="Proteomes" id="UP001239680">
    <property type="component" value="Unassembled WGS sequence"/>
</dbReference>
<dbReference type="InterPro" id="IPR000524">
    <property type="entry name" value="Tscrpt_reg_HTH_GntR"/>
</dbReference>
<keyword evidence="2" id="KW-0238">DNA-binding</keyword>
<dbReference type="SUPFAM" id="SSF46785">
    <property type="entry name" value="Winged helix' DNA-binding domain"/>
    <property type="match status" value="1"/>
</dbReference>
<dbReference type="InterPro" id="IPR036390">
    <property type="entry name" value="WH_DNA-bd_sf"/>
</dbReference>
<evidence type="ECO:0000256" key="3">
    <source>
        <dbReference type="ARBA" id="ARBA00023163"/>
    </source>
</evidence>
<evidence type="ECO:0000313" key="5">
    <source>
        <dbReference type="EMBL" id="MDQ2067742.1"/>
    </source>
</evidence>
<dbReference type="InterPro" id="IPR036388">
    <property type="entry name" value="WH-like_DNA-bd_sf"/>
</dbReference>
<keyword evidence="6" id="KW-1185">Reference proteome</keyword>
<name>A0ABU0W181_9RHOB</name>
<dbReference type="Pfam" id="PF07729">
    <property type="entry name" value="FCD"/>
    <property type="match status" value="1"/>
</dbReference>
<comment type="caution">
    <text evidence="5">The sequence shown here is derived from an EMBL/GenBank/DDBJ whole genome shotgun (WGS) entry which is preliminary data.</text>
</comment>
<dbReference type="PANTHER" id="PTHR43537">
    <property type="entry name" value="TRANSCRIPTIONAL REGULATOR, GNTR FAMILY"/>
    <property type="match status" value="1"/>
</dbReference>
<dbReference type="Gene3D" id="1.10.10.10">
    <property type="entry name" value="Winged helix-like DNA-binding domain superfamily/Winged helix DNA-binding domain"/>
    <property type="match status" value="1"/>
</dbReference>
<proteinExistence type="predicted"/>
<evidence type="ECO:0000256" key="2">
    <source>
        <dbReference type="ARBA" id="ARBA00023125"/>
    </source>
</evidence>
<reference evidence="5 6" key="1">
    <citation type="submission" date="2023-08" db="EMBL/GenBank/DDBJ databases">
        <title>Characterization of two Paracoccaceae strains isolated from Phycosphere and proposal of Xinfangfangia lacusdiani sp. nov.</title>
        <authorList>
            <person name="Deng Y."/>
            <person name="Zhang Y.Q."/>
        </authorList>
    </citation>
    <scope>NUCLEOTIDE SEQUENCE [LARGE SCALE GENOMIC DNA]</scope>
    <source>
        <strain evidence="5 6">CPCC 101601</strain>
    </source>
</reference>
<dbReference type="InterPro" id="IPR008920">
    <property type="entry name" value="TF_FadR/GntR_C"/>
</dbReference>
<dbReference type="SMART" id="SM00345">
    <property type="entry name" value="HTH_GNTR"/>
    <property type="match status" value="1"/>
</dbReference>
<dbReference type="SMART" id="SM00895">
    <property type="entry name" value="FCD"/>
    <property type="match status" value="1"/>
</dbReference>
<dbReference type="Gene3D" id="1.20.120.530">
    <property type="entry name" value="GntR ligand-binding domain-like"/>
    <property type="match status" value="1"/>
</dbReference>
<dbReference type="PANTHER" id="PTHR43537:SF24">
    <property type="entry name" value="GLUCONATE OPERON TRANSCRIPTIONAL REPRESSOR"/>
    <property type="match status" value="1"/>
</dbReference>
<evidence type="ECO:0000259" key="4">
    <source>
        <dbReference type="PROSITE" id="PS50949"/>
    </source>
</evidence>
<evidence type="ECO:0000313" key="6">
    <source>
        <dbReference type="Proteomes" id="UP001239680"/>
    </source>
</evidence>
<feature type="domain" description="HTH gntR-type" evidence="4">
    <location>
        <begin position="10"/>
        <end position="77"/>
    </location>
</feature>
<organism evidence="5 6">
    <name type="scientific">Pseudogemmobacter lacusdianii</name>
    <dbReference type="NCBI Taxonomy" id="3069608"/>
    <lineage>
        <taxon>Bacteria</taxon>
        <taxon>Pseudomonadati</taxon>
        <taxon>Pseudomonadota</taxon>
        <taxon>Alphaproteobacteria</taxon>
        <taxon>Rhodobacterales</taxon>
        <taxon>Paracoccaceae</taxon>
        <taxon>Pseudogemmobacter</taxon>
    </lineage>
</organism>